<sequence>MTVEQILGLDVSNEPHRERCGGTITSDTLSVWWQERAAHLLDGVQQPPVAVHHDRDGQDEAEYKQADDVGVRLRRALGPRHRAARPCPLQSITTPAQQGGHCPEQGVQPGPANRQERLAVVGGPLVVDDLLLFVTLISSKRHFNGQADLCDRCHQTKYQPSPASVQTVAGEESGAEQDMGSAHRRFIERRAKGPVLHRERRAFSPMKAQQVRTPLKSARDQEREGEREIKTRQCRLHGNH</sequence>
<accession>A0A8T2N7E3</accession>
<dbReference type="AlphaFoldDB" id="A0A8T2N7E3"/>
<reference evidence="2" key="1">
    <citation type="thesis" date="2021" institute="BYU ScholarsArchive" country="Provo, UT, USA">
        <title>Applications of and Algorithms for Genome Assembly and Genomic Analyses with an Emphasis on Marine Teleosts.</title>
        <authorList>
            <person name="Pickett B.D."/>
        </authorList>
    </citation>
    <scope>NUCLEOTIDE SEQUENCE</scope>
    <source>
        <strain evidence="2">HI-2016</strain>
    </source>
</reference>
<dbReference type="Proteomes" id="UP000824540">
    <property type="component" value="Unassembled WGS sequence"/>
</dbReference>
<comment type="caution">
    <text evidence="2">The sequence shown here is derived from an EMBL/GenBank/DDBJ whole genome shotgun (WGS) entry which is preliminary data.</text>
</comment>
<proteinExistence type="predicted"/>
<feature type="region of interest" description="Disordered" evidence="1">
    <location>
        <begin position="202"/>
        <end position="240"/>
    </location>
</feature>
<gene>
    <name evidence="2" type="ORF">JZ751_010795</name>
</gene>
<feature type="compositionally biased region" description="Basic and acidic residues" evidence="1">
    <location>
        <begin position="217"/>
        <end position="231"/>
    </location>
</feature>
<name>A0A8T2N7E3_9TELE</name>
<dbReference type="EMBL" id="JAFBMS010000188">
    <property type="protein sequence ID" value="KAG9333622.1"/>
    <property type="molecule type" value="Genomic_DNA"/>
</dbReference>
<organism evidence="2 3">
    <name type="scientific">Albula glossodonta</name>
    <name type="common">roundjaw bonefish</name>
    <dbReference type="NCBI Taxonomy" id="121402"/>
    <lineage>
        <taxon>Eukaryota</taxon>
        <taxon>Metazoa</taxon>
        <taxon>Chordata</taxon>
        <taxon>Craniata</taxon>
        <taxon>Vertebrata</taxon>
        <taxon>Euteleostomi</taxon>
        <taxon>Actinopterygii</taxon>
        <taxon>Neopterygii</taxon>
        <taxon>Teleostei</taxon>
        <taxon>Albuliformes</taxon>
        <taxon>Albulidae</taxon>
        <taxon>Albula</taxon>
    </lineage>
</organism>
<evidence type="ECO:0000313" key="3">
    <source>
        <dbReference type="Proteomes" id="UP000824540"/>
    </source>
</evidence>
<protein>
    <submittedName>
        <fullName evidence="2">Uncharacterized protein</fullName>
    </submittedName>
</protein>
<evidence type="ECO:0000256" key="1">
    <source>
        <dbReference type="SAM" id="MobiDB-lite"/>
    </source>
</evidence>
<feature type="region of interest" description="Disordered" evidence="1">
    <location>
        <begin position="91"/>
        <end position="111"/>
    </location>
</feature>
<keyword evidence="3" id="KW-1185">Reference proteome</keyword>
<evidence type="ECO:0000313" key="2">
    <source>
        <dbReference type="EMBL" id="KAG9333622.1"/>
    </source>
</evidence>